<name>A0A7G9GVP6_9FUSO</name>
<dbReference type="SUPFAM" id="SSF46785">
    <property type="entry name" value="Winged helix' DNA-binding domain"/>
    <property type="match status" value="1"/>
</dbReference>
<dbReference type="PANTHER" id="PTHR30126:SF40">
    <property type="entry name" value="HTH-TYPE TRANSCRIPTIONAL REGULATOR GLTR"/>
    <property type="match status" value="1"/>
</dbReference>
<evidence type="ECO:0000256" key="4">
    <source>
        <dbReference type="ARBA" id="ARBA00023163"/>
    </source>
</evidence>
<dbReference type="Pfam" id="PF00126">
    <property type="entry name" value="HTH_1"/>
    <property type="match status" value="1"/>
</dbReference>
<evidence type="ECO:0000256" key="2">
    <source>
        <dbReference type="ARBA" id="ARBA00023015"/>
    </source>
</evidence>
<dbReference type="Proteomes" id="UP000515913">
    <property type="component" value="Chromosome"/>
</dbReference>
<evidence type="ECO:0000259" key="5">
    <source>
        <dbReference type="PROSITE" id="PS50931"/>
    </source>
</evidence>
<dbReference type="Gene3D" id="3.40.190.290">
    <property type="match status" value="1"/>
</dbReference>
<dbReference type="Pfam" id="PF03466">
    <property type="entry name" value="LysR_substrate"/>
    <property type="match status" value="1"/>
</dbReference>
<organism evidence="6 7">
    <name type="scientific">Fusobacterium hominis</name>
    <dbReference type="NCBI Taxonomy" id="2764326"/>
    <lineage>
        <taxon>Bacteria</taxon>
        <taxon>Fusobacteriati</taxon>
        <taxon>Fusobacteriota</taxon>
        <taxon>Fusobacteriia</taxon>
        <taxon>Fusobacteriales</taxon>
        <taxon>Fusobacteriaceae</taxon>
        <taxon>Fusobacterium</taxon>
    </lineage>
</organism>
<feature type="domain" description="HTH lysR-type" evidence="5">
    <location>
        <begin position="1"/>
        <end position="56"/>
    </location>
</feature>
<evidence type="ECO:0000313" key="6">
    <source>
        <dbReference type="EMBL" id="QNM14878.1"/>
    </source>
</evidence>
<dbReference type="AlphaFoldDB" id="A0A7G9GVP6"/>
<protein>
    <submittedName>
        <fullName evidence="6">LysR family transcriptional regulator</fullName>
    </submittedName>
</protein>
<dbReference type="GO" id="GO:0000976">
    <property type="term" value="F:transcription cis-regulatory region binding"/>
    <property type="evidence" value="ECO:0007669"/>
    <property type="project" value="TreeGrafter"/>
</dbReference>
<dbReference type="KEGG" id="fho:H9Q81_07905"/>
<dbReference type="InterPro" id="IPR036388">
    <property type="entry name" value="WH-like_DNA-bd_sf"/>
</dbReference>
<dbReference type="EMBL" id="CP060637">
    <property type="protein sequence ID" value="QNM14878.1"/>
    <property type="molecule type" value="Genomic_DNA"/>
</dbReference>
<dbReference type="PROSITE" id="PS50931">
    <property type="entry name" value="HTH_LYSR"/>
    <property type="match status" value="1"/>
</dbReference>
<evidence type="ECO:0000313" key="7">
    <source>
        <dbReference type="Proteomes" id="UP000515913"/>
    </source>
</evidence>
<gene>
    <name evidence="6" type="ORF">H9Q81_07905</name>
</gene>
<dbReference type="InterPro" id="IPR005119">
    <property type="entry name" value="LysR_subst-bd"/>
</dbReference>
<evidence type="ECO:0000256" key="3">
    <source>
        <dbReference type="ARBA" id="ARBA00023125"/>
    </source>
</evidence>
<keyword evidence="3" id="KW-0238">DNA-binding</keyword>
<evidence type="ECO:0000256" key="1">
    <source>
        <dbReference type="ARBA" id="ARBA00009437"/>
    </source>
</evidence>
<dbReference type="RefSeq" id="WP_187422762.1">
    <property type="nucleotide sequence ID" value="NZ_CP060637.1"/>
</dbReference>
<comment type="similarity">
    <text evidence="1">Belongs to the LysR transcriptional regulatory family.</text>
</comment>
<dbReference type="InterPro" id="IPR036390">
    <property type="entry name" value="WH_DNA-bd_sf"/>
</dbReference>
<dbReference type="PANTHER" id="PTHR30126">
    <property type="entry name" value="HTH-TYPE TRANSCRIPTIONAL REGULATOR"/>
    <property type="match status" value="1"/>
</dbReference>
<reference evidence="6 7" key="1">
    <citation type="submission" date="2020-08" db="EMBL/GenBank/DDBJ databases">
        <authorList>
            <person name="Liu C."/>
            <person name="Sun Q."/>
        </authorList>
    </citation>
    <scope>NUCLEOTIDE SEQUENCE [LARGE SCALE GENOMIC DNA]</scope>
    <source>
        <strain evidence="6 7">NSJ-57</strain>
    </source>
</reference>
<dbReference type="SUPFAM" id="SSF53850">
    <property type="entry name" value="Periplasmic binding protein-like II"/>
    <property type="match status" value="1"/>
</dbReference>
<dbReference type="GO" id="GO:0003700">
    <property type="term" value="F:DNA-binding transcription factor activity"/>
    <property type="evidence" value="ECO:0007669"/>
    <property type="project" value="InterPro"/>
</dbReference>
<sequence length="311" mass="36170">MQVGQKIFMTVVEEMSISRAAARSFVTQQCVSDHIRRLEEEYNVELFKRRPKLSITSAGEELYETFCEIKRIEEKFEKKLEKMKGESKPKLTIGVNGTRINMILSNLLSEFNKYFPKVVISFVVRDTRTLEQMLLKEELDMLLDLNAHGSPQFNILSVARDKLYFLISKTLFNKYYSREDIARFSQGIALEDFRNVPLVSNAEITTIHGILMHYAQRDNVELNILYYTGDYETQIALCNSNLAAGVCPTIVVKKVIDYNRRNSHTDLYIFPIKNQTEELEIQIVTNKGVIQSDYMKKFIELLQLLLKKEYS</sequence>
<keyword evidence="2" id="KW-0805">Transcription regulation</keyword>
<proteinExistence type="inferred from homology"/>
<dbReference type="CDD" id="cd05466">
    <property type="entry name" value="PBP2_LTTR_substrate"/>
    <property type="match status" value="1"/>
</dbReference>
<dbReference type="PRINTS" id="PR00039">
    <property type="entry name" value="HTHLYSR"/>
</dbReference>
<dbReference type="InterPro" id="IPR000847">
    <property type="entry name" value="LysR_HTH_N"/>
</dbReference>
<dbReference type="Gene3D" id="1.10.10.10">
    <property type="entry name" value="Winged helix-like DNA-binding domain superfamily/Winged helix DNA-binding domain"/>
    <property type="match status" value="1"/>
</dbReference>
<keyword evidence="7" id="KW-1185">Reference proteome</keyword>
<keyword evidence="4" id="KW-0804">Transcription</keyword>
<accession>A0A7G9GVP6</accession>